<proteinExistence type="inferred from homology"/>
<feature type="transmembrane region" description="Helical" evidence="9">
    <location>
        <begin position="103"/>
        <end position="126"/>
    </location>
</feature>
<gene>
    <name evidence="11" type="ORF">KUTeg_004573</name>
</gene>
<reference evidence="11 12" key="1">
    <citation type="submission" date="2022-12" db="EMBL/GenBank/DDBJ databases">
        <title>Chromosome-level genome of Tegillarca granosa.</title>
        <authorList>
            <person name="Kim J."/>
        </authorList>
    </citation>
    <scope>NUCLEOTIDE SEQUENCE [LARGE SCALE GENOMIC DNA]</scope>
    <source>
        <strain evidence="11">Teg-2019</strain>
        <tissue evidence="11">Adductor muscle</tissue>
    </source>
</reference>
<keyword evidence="9" id="KW-1133">Transmembrane helix</keyword>
<evidence type="ECO:0000313" key="11">
    <source>
        <dbReference type="EMBL" id="KAJ8319482.1"/>
    </source>
</evidence>
<keyword evidence="9" id="KW-0812">Transmembrane</keyword>
<dbReference type="SMART" id="SM00714">
    <property type="entry name" value="LITAF"/>
    <property type="match status" value="2"/>
</dbReference>
<sequence length="365" mass="42034">MSQPPPPYPGKGPEPGAYPPQGQAPPQGYAQPYGQPAYGQPPYGQPYGQPVQPGYAQQGQTTVVLAQPAVTVVQQFREAPVHTRCPHCQAEVVTATQYETGTFAWIICLVLCLVGCMPCCLIPFFIEGCKDVNHSCPNCHQQIGRWNRICDLGCCLIPFCVDGCKDVVHTCPNCRHQISRYNRIQKNEKLFVADISILEIEKIELYMKVLKIPVCHSCGRYWKKKFCEIMIIIKFIFRIIFEIYSHFNWLKKFLYDNLNILNLYLLHYTKCAYCSISIELFTKKIWCQDSYISCQKSRTSDADNQNHHQLRIFYDTRHSGTGLNQLKKIYMLILIYQKNDNDFKFIDLFQSLKFVLMNQMSAAYS</sequence>
<dbReference type="PANTHER" id="PTHR23292:SF6">
    <property type="entry name" value="FI16602P1-RELATED"/>
    <property type="match status" value="1"/>
</dbReference>
<keyword evidence="12" id="KW-1185">Reference proteome</keyword>
<comment type="caution">
    <text evidence="11">The sequence shown here is derived from an EMBL/GenBank/DDBJ whole genome shotgun (WGS) entry which is preliminary data.</text>
</comment>
<accession>A0ABQ9FU11</accession>
<evidence type="ECO:0000259" key="10">
    <source>
        <dbReference type="PROSITE" id="PS51837"/>
    </source>
</evidence>
<evidence type="ECO:0000256" key="7">
    <source>
        <dbReference type="ARBA" id="ARBA00023136"/>
    </source>
</evidence>
<evidence type="ECO:0000256" key="6">
    <source>
        <dbReference type="ARBA" id="ARBA00022833"/>
    </source>
</evidence>
<dbReference type="EMBL" id="JARBDR010000214">
    <property type="protein sequence ID" value="KAJ8319482.1"/>
    <property type="molecule type" value="Genomic_DNA"/>
</dbReference>
<dbReference type="Pfam" id="PF10601">
    <property type="entry name" value="zf-LITAF-like"/>
    <property type="match status" value="2"/>
</dbReference>
<evidence type="ECO:0000256" key="4">
    <source>
        <dbReference type="ARBA" id="ARBA00005975"/>
    </source>
</evidence>
<evidence type="ECO:0000256" key="9">
    <source>
        <dbReference type="SAM" id="Phobius"/>
    </source>
</evidence>
<feature type="compositionally biased region" description="Pro residues" evidence="8">
    <location>
        <begin position="1"/>
        <end position="18"/>
    </location>
</feature>
<feature type="compositionally biased region" description="Low complexity" evidence="8">
    <location>
        <begin position="19"/>
        <end position="40"/>
    </location>
</feature>
<evidence type="ECO:0000313" key="12">
    <source>
        <dbReference type="Proteomes" id="UP001217089"/>
    </source>
</evidence>
<dbReference type="PANTHER" id="PTHR23292">
    <property type="entry name" value="LIPOPOLYSACCHARIDE-INDUCED TUMOR NECROSIS FACTOR-ALPHA FACTOR"/>
    <property type="match status" value="1"/>
</dbReference>
<keyword evidence="7 9" id="KW-0472">Membrane</keyword>
<evidence type="ECO:0000256" key="5">
    <source>
        <dbReference type="ARBA" id="ARBA00022723"/>
    </source>
</evidence>
<evidence type="ECO:0000256" key="1">
    <source>
        <dbReference type="ARBA" id="ARBA00004414"/>
    </source>
</evidence>
<evidence type="ECO:0000256" key="3">
    <source>
        <dbReference type="ARBA" id="ARBA00004630"/>
    </source>
</evidence>
<dbReference type="PROSITE" id="PS51837">
    <property type="entry name" value="LITAF"/>
    <property type="match status" value="1"/>
</dbReference>
<evidence type="ECO:0000256" key="2">
    <source>
        <dbReference type="ARBA" id="ARBA00004481"/>
    </source>
</evidence>
<protein>
    <recommendedName>
        <fullName evidence="10">LITAF domain-containing protein</fullName>
    </recommendedName>
</protein>
<feature type="region of interest" description="Disordered" evidence="8">
    <location>
        <begin position="1"/>
        <end position="40"/>
    </location>
</feature>
<dbReference type="InterPro" id="IPR006629">
    <property type="entry name" value="LITAF"/>
</dbReference>
<keyword evidence="5" id="KW-0479">Metal-binding</keyword>
<name>A0ABQ9FU11_TEGGR</name>
<comment type="subcellular location">
    <subcellularLocation>
        <location evidence="2">Endosome membrane</location>
        <topology evidence="2">Peripheral membrane protein</topology>
    </subcellularLocation>
    <subcellularLocation>
        <location evidence="1">Late endosome membrane</location>
    </subcellularLocation>
    <subcellularLocation>
        <location evidence="3">Lysosome membrane</location>
        <topology evidence="3">Peripheral membrane protein</topology>
        <orientation evidence="3">Cytoplasmic side</orientation>
    </subcellularLocation>
</comment>
<dbReference type="InterPro" id="IPR037519">
    <property type="entry name" value="LITAF_fam"/>
</dbReference>
<comment type="similarity">
    <text evidence="4">Belongs to the CDIP1/LITAF family.</text>
</comment>
<keyword evidence="6" id="KW-0862">Zinc</keyword>
<evidence type="ECO:0000256" key="8">
    <source>
        <dbReference type="SAM" id="MobiDB-lite"/>
    </source>
</evidence>
<feature type="domain" description="LITAF" evidence="10">
    <location>
        <begin position="65"/>
        <end position="148"/>
    </location>
</feature>
<dbReference type="Proteomes" id="UP001217089">
    <property type="component" value="Unassembled WGS sequence"/>
</dbReference>
<organism evidence="11 12">
    <name type="scientific">Tegillarca granosa</name>
    <name type="common">Malaysian cockle</name>
    <name type="synonym">Anadara granosa</name>
    <dbReference type="NCBI Taxonomy" id="220873"/>
    <lineage>
        <taxon>Eukaryota</taxon>
        <taxon>Metazoa</taxon>
        <taxon>Spiralia</taxon>
        <taxon>Lophotrochozoa</taxon>
        <taxon>Mollusca</taxon>
        <taxon>Bivalvia</taxon>
        <taxon>Autobranchia</taxon>
        <taxon>Pteriomorphia</taxon>
        <taxon>Arcoida</taxon>
        <taxon>Arcoidea</taxon>
        <taxon>Arcidae</taxon>
        <taxon>Tegillarca</taxon>
    </lineage>
</organism>